<sequence>VSKVIVASSMSTYGEGAYTCDDCGKISPELRSQGQLENADWE</sequence>
<feature type="non-terminal residue" evidence="1">
    <location>
        <position position="42"/>
    </location>
</feature>
<comment type="caution">
    <text evidence="1">The sequence shown here is derived from an EMBL/GenBank/DDBJ whole genome shotgun (WGS) entry which is preliminary data.</text>
</comment>
<dbReference type="EMBL" id="BARU01049561">
    <property type="protein sequence ID" value="GAH94376.1"/>
    <property type="molecule type" value="Genomic_DNA"/>
</dbReference>
<reference evidence="1" key="1">
    <citation type="journal article" date="2014" name="Front. Microbiol.">
        <title>High frequency of phylogenetically diverse reductive dehalogenase-homologous genes in deep subseafloor sedimentary metagenomes.</title>
        <authorList>
            <person name="Kawai M."/>
            <person name="Futagami T."/>
            <person name="Toyoda A."/>
            <person name="Takaki Y."/>
            <person name="Nishi S."/>
            <person name="Hori S."/>
            <person name="Arai W."/>
            <person name="Tsubouchi T."/>
            <person name="Morono Y."/>
            <person name="Uchiyama I."/>
            <person name="Ito T."/>
            <person name="Fujiyama A."/>
            <person name="Inagaki F."/>
            <person name="Takami H."/>
        </authorList>
    </citation>
    <scope>NUCLEOTIDE SEQUENCE</scope>
    <source>
        <strain evidence="1">Expedition CK06-06</strain>
    </source>
</reference>
<organism evidence="1">
    <name type="scientific">marine sediment metagenome</name>
    <dbReference type="NCBI Taxonomy" id="412755"/>
    <lineage>
        <taxon>unclassified sequences</taxon>
        <taxon>metagenomes</taxon>
        <taxon>ecological metagenomes</taxon>
    </lineage>
</organism>
<name>X1JI28_9ZZZZ</name>
<accession>X1JI28</accession>
<evidence type="ECO:0008006" key="2">
    <source>
        <dbReference type="Google" id="ProtNLM"/>
    </source>
</evidence>
<feature type="non-terminal residue" evidence="1">
    <location>
        <position position="1"/>
    </location>
</feature>
<protein>
    <recommendedName>
        <fullName evidence="2">NAD-dependent epimerase/dehydratase domain-containing protein</fullName>
    </recommendedName>
</protein>
<dbReference type="AlphaFoldDB" id="X1JI28"/>
<proteinExistence type="predicted"/>
<evidence type="ECO:0000313" key="1">
    <source>
        <dbReference type="EMBL" id="GAH94376.1"/>
    </source>
</evidence>
<gene>
    <name evidence="1" type="ORF">S03H2_72874</name>
</gene>